<feature type="chain" id="PRO_5019821166" description="Prepilin-type N-terminal cleavage/methylation domain-containing protein" evidence="1">
    <location>
        <begin position="26"/>
        <end position="128"/>
    </location>
</feature>
<feature type="signal peptide" evidence="1">
    <location>
        <begin position="1"/>
        <end position="25"/>
    </location>
</feature>
<sequence length="128" mass="12944">MRPLPRGFTLIEQLAVISLVGTASAAALPALADLQSRAADTTLATLAAAASSAMALNQAGCLVTSQQAVDGKCQPVRDCTDVATLWMGEIPTGYAVLPQPLAAHGSQCTLQRLQDGARAAFHGAATGG</sequence>
<evidence type="ECO:0008006" key="4">
    <source>
        <dbReference type="Google" id="ProtNLM"/>
    </source>
</evidence>
<dbReference type="Gene3D" id="3.30.700.10">
    <property type="entry name" value="Glycoprotein, Type 4 Pilin"/>
    <property type="match status" value="1"/>
</dbReference>
<keyword evidence="3" id="KW-1185">Reference proteome</keyword>
<dbReference type="EMBL" id="BJCL01000007">
    <property type="protein sequence ID" value="GCL63854.1"/>
    <property type="molecule type" value="Genomic_DNA"/>
</dbReference>
<dbReference type="AlphaFoldDB" id="A0A480AQL4"/>
<dbReference type="InterPro" id="IPR045584">
    <property type="entry name" value="Pilin-like"/>
</dbReference>
<dbReference type="Proteomes" id="UP000301751">
    <property type="component" value="Unassembled WGS sequence"/>
</dbReference>
<name>A0A480AQL4_9BURK</name>
<gene>
    <name evidence="2" type="ORF">AQPW35_29350</name>
</gene>
<reference evidence="3" key="1">
    <citation type="submission" date="2019-03" db="EMBL/GenBank/DDBJ databases">
        <title>Aquabacterium pictum sp.nov., the first bacteriochlorophyll a-containing freshwater bacterium in the genus Aquabacterium of the class Betaproteobacteria.</title>
        <authorList>
            <person name="Hirose S."/>
            <person name="Tank M."/>
            <person name="Hara E."/>
            <person name="Tamaki H."/>
            <person name="Takaichi S."/>
            <person name="Haruta S."/>
            <person name="Hanada S."/>
        </authorList>
    </citation>
    <scope>NUCLEOTIDE SEQUENCE [LARGE SCALE GENOMIC DNA]</scope>
    <source>
        <strain evidence="3">W35</strain>
    </source>
</reference>
<evidence type="ECO:0000313" key="3">
    <source>
        <dbReference type="Proteomes" id="UP000301751"/>
    </source>
</evidence>
<keyword evidence="1" id="KW-0732">Signal</keyword>
<accession>A0A480AQL4</accession>
<dbReference type="RefSeq" id="WP_162520803.1">
    <property type="nucleotide sequence ID" value="NZ_BJCL01000007.1"/>
</dbReference>
<dbReference type="InterPro" id="IPR012902">
    <property type="entry name" value="N_methyl_site"/>
</dbReference>
<dbReference type="NCBIfam" id="TIGR02532">
    <property type="entry name" value="IV_pilin_GFxxxE"/>
    <property type="match status" value="1"/>
</dbReference>
<comment type="caution">
    <text evidence="2">The sequence shown here is derived from an EMBL/GenBank/DDBJ whole genome shotgun (WGS) entry which is preliminary data.</text>
</comment>
<proteinExistence type="predicted"/>
<dbReference type="SUPFAM" id="SSF54523">
    <property type="entry name" value="Pili subunits"/>
    <property type="match status" value="1"/>
</dbReference>
<organism evidence="2 3">
    <name type="scientific">Pseudaquabacterium pictum</name>
    <dbReference type="NCBI Taxonomy" id="2315236"/>
    <lineage>
        <taxon>Bacteria</taxon>
        <taxon>Pseudomonadati</taxon>
        <taxon>Pseudomonadota</taxon>
        <taxon>Betaproteobacteria</taxon>
        <taxon>Burkholderiales</taxon>
        <taxon>Sphaerotilaceae</taxon>
        <taxon>Pseudaquabacterium</taxon>
    </lineage>
</organism>
<evidence type="ECO:0000256" key="1">
    <source>
        <dbReference type="SAM" id="SignalP"/>
    </source>
</evidence>
<protein>
    <recommendedName>
        <fullName evidence="4">Prepilin-type N-terminal cleavage/methylation domain-containing protein</fullName>
    </recommendedName>
</protein>
<evidence type="ECO:0000313" key="2">
    <source>
        <dbReference type="EMBL" id="GCL63854.1"/>
    </source>
</evidence>